<dbReference type="EMBL" id="JSAM01000062">
    <property type="protein sequence ID" value="KIA77766.1"/>
    <property type="molecule type" value="Genomic_DNA"/>
</dbReference>
<comment type="caution">
    <text evidence="3">The sequence shown here is derived from an EMBL/GenBank/DDBJ whole genome shotgun (WGS) entry which is preliminary data.</text>
</comment>
<reference evidence="3 4" key="1">
    <citation type="journal article" date="2014" name="Mol. Biol. Evol.">
        <title>Massive expansion of Ubiquitination-related gene families within the Chlamydiae.</title>
        <authorList>
            <person name="Domman D."/>
            <person name="Collingro A."/>
            <person name="Lagkouvardos I."/>
            <person name="Gehre L."/>
            <person name="Weinmaier T."/>
            <person name="Rattei T."/>
            <person name="Subtil A."/>
            <person name="Horn M."/>
        </authorList>
    </citation>
    <scope>NUCLEOTIDE SEQUENCE [LARGE SCALE GENOMIC DNA]</scope>
    <source>
        <strain evidence="3 4">OEW1</strain>
    </source>
</reference>
<dbReference type="Gene3D" id="3.10.590.10">
    <property type="entry name" value="ph1033 like domains"/>
    <property type="match status" value="1"/>
</dbReference>
<evidence type="ECO:0000259" key="2">
    <source>
        <dbReference type="Pfam" id="PF01878"/>
    </source>
</evidence>
<dbReference type="InterPro" id="IPR022996">
    <property type="entry name" value="UPF0310"/>
</dbReference>
<dbReference type="SUPFAM" id="SSF88697">
    <property type="entry name" value="PUA domain-like"/>
    <property type="match status" value="1"/>
</dbReference>
<dbReference type="InterPro" id="IPR002740">
    <property type="entry name" value="EVE_domain"/>
</dbReference>
<gene>
    <name evidence="3" type="ORF">DB43_FS00070</name>
</gene>
<comment type="similarity">
    <text evidence="1">Belongs to the UPF0310 family.</text>
</comment>
<dbReference type="HAMAP" id="MF_00771">
    <property type="entry name" value="UPF0310"/>
    <property type="match status" value="1"/>
</dbReference>
<protein>
    <recommendedName>
        <fullName evidence="1">UPF0310 protein DB43_FS00070</fullName>
    </recommendedName>
</protein>
<dbReference type="CDD" id="cd21132">
    <property type="entry name" value="EVE-like"/>
    <property type="match status" value="1"/>
</dbReference>
<sequence>MIRYWIGVASKEHVQRGISGGFAQVCHGKAGPLNRMKERDWLIYYSPTVKFGQKEPCQCFTGIGKIKDSEPYTFAMSEDFVPWRRDVTFVKSLEIPIQMLLDQLSFIKDKHKWGFPFRRGCFEISQEDFQVIAKAMGVES</sequence>
<dbReference type="Proteomes" id="UP000031307">
    <property type="component" value="Unassembled WGS sequence"/>
</dbReference>
<feature type="domain" description="EVE" evidence="2">
    <location>
        <begin position="3"/>
        <end position="134"/>
    </location>
</feature>
<dbReference type="NCBIfam" id="NF002616">
    <property type="entry name" value="PRK02268.1-2"/>
    <property type="match status" value="1"/>
</dbReference>
<dbReference type="AlphaFoldDB" id="A0A0C1C2E0"/>
<name>A0A0C1C2E0_9BACT</name>
<proteinExistence type="inferred from homology"/>
<organism evidence="3 4">
    <name type="scientific">Parachlamydia acanthamoebae</name>
    <dbReference type="NCBI Taxonomy" id="83552"/>
    <lineage>
        <taxon>Bacteria</taxon>
        <taxon>Pseudomonadati</taxon>
        <taxon>Chlamydiota</taxon>
        <taxon>Chlamydiia</taxon>
        <taxon>Parachlamydiales</taxon>
        <taxon>Parachlamydiaceae</taxon>
        <taxon>Parachlamydia</taxon>
    </lineage>
</organism>
<accession>A0A0C1C2E0</accession>
<evidence type="ECO:0000313" key="3">
    <source>
        <dbReference type="EMBL" id="KIA77766.1"/>
    </source>
</evidence>
<dbReference type="OMA" id="DFQPWRR"/>
<dbReference type="RefSeq" id="WP_013925004.1">
    <property type="nucleotide sequence ID" value="NZ_JSAM01000062.1"/>
</dbReference>
<evidence type="ECO:0000313" key="4">
    <source>
        <dbReference type="Proteomes" id="UP000031307"/>
    </source>
</evidence>
<dbReference type="PATRIC" id="fig|83552.4.peg.1015"/>
<dbReference type="InterPro" id="IPR015947">
    <property type="entry name" value="PUA-like_sf"/>
</dbReference>
<evidence type="ECO:0000256" key="1">
    <source>
        <dbReference type="HAMAP-Rule" id="MF_00771"/>
    </source>
</evidence>
<dbReference type="Pfam" id="PF01878">
    <property type="entry name" value="EVE"/>
    <property type="match status" value="1"/>
</dbReference>